<dbReference type="InterPro" id="IPR045828">
    <property type="entry name" value="PKD_Bacteroidetes"/>
</dbReference>
<evidence type="ECO:0000313" key="3">
    <source>
        <dbReference type="EMBL" id="MCH7409471.1"/>
    </source>
</evidence>
<organism evidence="3 4">
    <name type="scientific">Belliella filtrata</name>
    <dbReference type="NCBI Taxonomy" id="2923435"/>
    <lineage>
        <taxon>Bacteria</taxon>
        <taxon>Pseudomonadati</taxon>
        <taxon>Bacteroidota</taxon>
        <taxon>Cytophagia</taxon>
        <taxon>Cytophagales</taxon>
        <taxon>Cyclobacteriaceae</taxon>
        <taxon>Belliella</taxon>
    </lineage>
</organism>
<feature type="region of interest" description="Disordered" evidence="1">
    <location>
        <begin position="4483"/>
        <end position="4514"/>
    </location>
</feature>
<keyword evidence="4" id="KW-1185">Reference proteome</keyword>
<feature type="domain" description="BIG2" evidence="2">
    <location>
        <begin position="56"/>
        <end position="128"/>
    </location>
</feature>
<dbReference type="RefSeq" id="WP_241347817.1">
    <property type="nucleotide sequence ID" value="NZ_JAKZGP010000017.1"/>
</dbReference>
<evidence type="ECO:0000313" key="4">
    <source>
        <dbReference type="Proteomes" id="UP001165489"/>
    </source>
</evidence>
<accession>A0ABS9UZ82</accession>
<evidence type="ECO:0000256" key="1">
    <source>
        <dbReference type="SAM" id="MobiDB-lite"/>
    </source>
</evidence>
<dbReference type="EMBL" id="JAKZGP010000017">
    <property type="protein sequence ID" value="MCH7409471.1"/>
    <property type="molecule type" value="Genomic_DNA"/>
</dbReference>
<dbReference type="InterPro" id="IPR003343">
    <property type="entry name" value="Big_2"/>
</dbReference>
<gene>
    <name evidence="3" type="ORF">MM239_08700</name>
</gene>
<reference evidence="3" key="1">
    <citation type="submission" date="2022-03" db="EMBL/GenBank/DDBJ databases">
        <title>De novo assembled genomes of Belliella spp. (Cyclobacteriaceae) strains.</title>
        <authorList>
            <person name="Szabo A."/>
            <person name="Korponai K."/>
            <person name="Felfoldi T."/>
        </authorList>
    </citation>
    <scope>NUCLEOTIDE SEQUENCE</scope>
    <source>
        <strain evidence="3">DSM 111904</strain>
    </source>
</reference>
<protein>
    <submittedName>
        <fullName evidence="3">Ig-like domain-containing protein</fullName>
    </submittedName>
</protein>
<dbReference type="Gene3D" id="2.60.40.10">
    <property type="entry name" value="Immunoglobulins"/>
    <property type="match status" value="9"/>
</dbReference>
<proteinExistence type="predicted"/>
<dbReference type="Gene3D" id="2.60.40.1080">
    <property type="match status" value="1"/>
</dbReference>
<dbReference type="Gene3D" id="2.60.40.2700">
    <property type="match status" value="1"/>
</dbReference>
<dbReference type="SUPFAM" id="SSF49373">
    <property type="entry name" value="Invasin/intimin cell-adhesion fragments"/>
    <property type="match status" value="1"/>
</dbReference>
<evidence type="ECO:0000259" key="2">
    <source>
        <dbReference type="SMART" id="SM00635"/>
    </source>
</evidence>
<sequence length="4636" mass="482257">MSRILQLNLLLIIGLALGAVVPVCAGDVMKSSHGSNLLVPESSTQLLIDEVFNFDDYDAPVVEPLDGNQAICMGGTTTFTSNTPGGVFSSSDESIATVNASGLVTGISAGTATISYTVTDEDGSTTVTRDVVVSQAAVGVITSESQTVCAGSTPNPLSIPSDTGALIQWQISSNNVNFVNVTGETSPTLNLGPASATRYYRARLTIGTCVTFSTTATISVTAAPVESSIMGNQEICAGNIPSPLSLSGATSGIQWQSSTNNVDFTDIIGATSATLNFSNPLSTTTYFRAVVSSGACLPFVTNVVLIEVDPLTSAGVITPNDQVVCPGGQASPLTVSGAVGNLQWQVSTTGTGGWINIDGATATTLTSTQIGTLTGTRYYRVEAISGQCGTTYSNAVAIEVDFSSAGNISPDQVICANGTPADIILSDYSGTIQWQRSTDNVNFTNISGETGATLSGSSLGTISQTTYIRAIVNGICNNVASPVHSITVNPIPPAPIAPATQEICDESGATLQDLEITGSNIRWYNAAVGGDELPSNTVLQDGVTYYATQTLLGCQSAVRAAITVDLVSVNLIAPNAPPIQYFSPSITPRVSNLVASGSNVQWFTAASGGTPLSSNTQLNDGVTYYAQSSQFGCASARVPVLVEISSFSSEGCGFELVGNAVYCANDEIVLRARNISPEISGNIRQWSQLSGPSVLFQTNSDTTQATISGVIPGAYYVFQFQTRCETGLLMVEQIGFTIANTPTADAGESIQGCPGDYQLNAAALATGESGVWEIVQVENALGQLVTPGSVQLINPTSPTATVRFLQGVGGNVGLRWTVTNTITGCVDSDEIEVLNCGGEPVDANRDGSNIINLGSCYSLTTTRRITPSYAGQEFCGVQSGYDFVSGPSRPSINRFVNNTGQYTYDFGNLKEGTYVFRYWVENGCFNGEDNLTLIVPAAEGGATSADVSYPSHFQSTITVPMELLPGTRNFDVAFICKDEAPDNAFVFNGSIPENAGETVSWNIRTVTGFNAFDGQYLTANYTGPMSLTPNAPFGQNVSLNNLTAGLYELQYRIETRTDPADPNSAIRCSSSRFILVQIVDSDVDIQVNGDEETFLMDCGSSSFSIPIVESNGDLTEFRVVSGPAPVNGYLSNTTSWMPLENDSTAGIFNIYDVNVAGEYTFEFRRKYQFAPTGQCGISYTNLKVVKSNPPSVALAGADQQVCNVSSTNLTAAAPTGTSVGRWTQVSGPNQANIISPSQRETAVSGLIRGTYIFRWTVSNGPACPSSSDDVVVKVSPNLPIVSPAPAPVEVCFGQPVQLQGKSNMLGDESISWTVTPSAGVNFSSTSIVNPIVTGLSANTTYTFTYRITNGCGTANQNIIISTTSSEGAVAANAGNDLCLPSDTDTFALNANLPADHTGLWTIVSQPSGATAIFADQTIQNTSVTIDVPGVYVFEWTLSRDGASACGTSSDRVTVNVTEELDNANAGPDVIVCDEDLVQLQAVSPNVGNGRWTQIAGPGGLVINDPNSPTSTVSGFISGQYYVLRWTVTLEGCATQTSSDDMTLIPSVGAPQAIAPAIQSVCDGTGGQLTATAADGGYWSFKSGPTVPAFSNENLANTNIGNVVPGTYYLAWNVPAVGQFCSPSSAPVQLIVSTVANAGGDLEYCGSVSNIPLNGNGAEGTWSFVSGPSTPNIIRVSATSANATALSTPGEYVFRYTIAAIDGNCPETSDEMVVTINANPTTLADAGDSQELCNQTEFNLNANSPASGEVGTWSMISGSGGVFTDVNDPSTTFTGASPGTYIFRWTIASTDGCSISNSSRVWIYNYPEVSDSINSADAGEDQTICKPFTNLNANTPINFNTGQAGARGQWIIVSQPSGAAATIVSPNAPNSRVNGLTELGSYTFRWTIEVIPASGFICAETSNEDEVTITVTGFEVEADAGLDQELCEGVASIQLDADPSQTGIWTLRSGPGGSFSNANLPNANFIPAGAGQYVFRWTIGEGTECVDFDEVNVNIIPAASIAEVVNDEISVCLFNPVTLQAIAPTVGNGRWRQLSGPTNSQIASPNSAVTNVGIIVPGTYVFRWEVSNGTVCPPTFADVTLTALTTVTQAKTNSQYLDICRFPESTPAFDGSITLQANTPGQGEEGYWEFVSGPNVITFDDPSSPSVVASGFTNFGEPTIYKIKWVISAGSGCSSTEDEIEIRLWDEPTTPLAGTYGPFCNEPSVILNGNLPEVGDGEWEFVSGPRQVVFVNPDNISLLDPSNPNAIARGFLGGQITDLVPGTYVLSWNIANGRACTPKRNETTIVNLAPLSSAAPGNFQICEGGDQVMTFTPLGGTGFYTYQWQVSDGTCNGVWTDIPGATSTTYTTPSLSSTTRYRYIITDVGDPANGVDPICITAYTSPCINVFVVEDPVITSISITPDEFCADADAKPILTVNATGGTPFLTYVWEQRTGPGENDWTVIHVGEPDGGSFSAQVKSTQTFCPSPAFVAPSCDCPSGMVAVGYTAEVGNIFGEDVISSFTLQCRQVNSDGTWGAGADVTCSNGIATGDRTESVTAPNNTALVGFSNRIGCGVDLLQGRSKPLSEILAGNSNNSNTLMTGIGGNGGIIQNTQVAPAGYAIVGMTTYLDGDFAAGYAWRYIRLTDLFEGAEFSDCAVNGGEGEVRVTVSASGRGCDTVISNSVFFGVSCDAIFDEQPESANICAGETVELTASVNGGAGQTRYWVEFSNEINGEFTRLASFPEGGTVVEPTLVGGDVYELAYTTEPVFENTFFRFVVVQDGLGCDQATSELAGIYVPSIVEQPVAIQSSACESNIEFNENEFFVEVEEGYSVNQITYAYQWQVLNGATWEDVSNDNPLGAIYSGANTERLSVTGITDIGVYTFRVLIVPSVNGSVCASLTSEPVTYEIVSDPVVTVQPEDGLICTGDTHTMSVQAMGGTPAPSYQWQRENGFGTDNWIDITNATGTSYTTPTLSSNTRYRVYVSAPGNACETGFSRIVTVTVNGLTPGVISSNVQAVCEDEGPNAQTQVELTGTAAVSPNSGAITYQWQASTSGANSGFADIVGATGQSLSPGVLDQTTWFRRIAYSTLTVTGGNPSPLGPLTCESISNSIQVIVNPVPQITSSNVKTIRSGDNVAYTITSDVIGTSFQWTSSTVVGISGNADGSGSNINQILINSSNVPLDVTYVIIPNGPGATSCEGDEFVFTVTVNPTPDVNPIEDQVLCAGESTIAVEFQGDVNGTVYRWTNSTPSIGLAASGTGTISSFTAINNSSTPITATITVTPEYTNNGVTGSGASESFTITVNPVPVVTSALTRTICDEAFVNYTITSNVSGTTFEWVGELISGTATGITTTSQSGNLINDQIDNTGLTPAVVRYTIIPTGPNPTDCEGAPFEFTVTVQPTPNVSITNNAGTICSGSSTNFSLSSTNSGTTPGVTYSWTASLVSGTATFVASGTGSPSGRQITNTSNAPAVVRYTITPAIGSCTGPAETVDVQVLPNGIANQPANQVHCVDSVVPETVFTTNMTGFDEVSYSWSVTNGTSIGLPSNSGTGNLPSFTAVNSGTSPISRTVSVTMTYTKDGVSCTGAARNFTIVVNPLGQVNDVVDRIVCHNNVTNINFSTANTGGTTTYSWTYSGDAIGLAASGTGNISFTAQNTSNTQLSGTVEVTPTFTNGSVACPGPSKTFVITVNPRGQVSFEDESGSAFTSQELCAGQNTESITFVTSNTDGNTTYTWTNNNTNIGLAANSGGNVTGIPSFVAINNTNLPIVATITVTPTYTNGGVSCQGTPAQFVITVNPTPQINNKVAEICDNGTFTITPSNGQNGDIVPANTTYSWVASLNANLSGLVDGSGSSISGELENLTDEVQTAIYIVTPTSGAAGNCVGASFTVTVTVNPTAKVEANPASETICNGDQTNIELSSVSTGTSPVYYRWTASVLTSPSNGTLSGFSGHAAGTLNQINQTLANSGTSPGVVRYVVTPFIGDCAGESINVDITVNPDAVVTVPDDVIVCNADEDVTIPVFTSANTNGTVTYEWTNDTPSIGLAASGSGNIPLFTAVNTGTSAVVATITVTPTFTNNGVSCQGDAETFTITVNPWGQVNEPADQTVCGDVETTIAFTTNNTGGTTTYNWTNDNIAIGLAASGSISDNGVNGSASFTFNSTNIGSEPISATITVTPVFENEGVSCTDNSRSETFTITVNPSGQVNPVNDVEVCGNELTQVFFTSDRTGGVMSYAWENSNPAIGLAASGSGDISFNSVNFGNTPIVAEITVTPTFEGGCEGPAESFFITVNPTPIVTSPSSKTIISGESVAYTITSNVPGTTYTWTAANTVGTVTGFTTSGSGALINDLLVNVGPSNGAITYTIQPVGPTPTACPSPPFYLVVTVENGEPKIGVAKELISVVRNPSPASTFRATYNVRVRNFGNTPLEKIQVIFDMENVFGAGNFSNINLSSSDLILNSSYNGSTDVRLLSNPVNELQVGEEKSMTVQVDIEPSTSGRYQSNVQASGEFNEQEVSDISQNGFDPDPNGNGPQSNTDPTPVCTTFLDVESTTTTECNANVGSVSLISSADGTVSLNGGAAINILAGTALEITGLGAGYYTAVFSNGTGCEAVANFNITNSNSTLTASVSTISMVTVAGGSDGSATITATGGTGSYTYSLLGT</sequence>
<dbReference type="Proteomes" id="UP001165489">
    <property type="component" value="Unassembled WGS sequence"/>
</dbReference>
<dbReference type="Pfam" id="PF19406">
    <property type="entry name" value="PKD_5"/>
    <property type="match status" value="6"/>
</dbReference>
<dbReference type="InterPro" id="IPR008964">
    <property type="entry name" value="Invasin/intimin_cell_adhesion"/>
</dbReference>
<dbReference type="Pfam" id="PF22352">
    <property type="entry name" value="K319L-like_PKD"/>
    <property type="match status" value="1"/>
</dbReference>
<dbReference type="SMART" id="SM00635">
    <property type="entry name" value="BID_2"/>
    <property type="match status" value="1"/>
</dbReference>
<dbReference type="InterPro" id="IPR044023">
    <property type="entry name" value="Ig_7"/>
</dbReference>
<name>A0ABS9UZ82_9BACT</name>
<dbReference type="Pfam" id="PF19081">
    <property type="entry name" value="Ig_7"/>
    <property type="match status" value="1"/>
</dbReference>
<feature type="compositionally biased region" description="Polar residues" evidence="1">
    <location>
        <begin position="4504"/>
        <end position="4514"/>
    </location>
</feature>
<dbReference type="InterPro" id="IPR013783">
    <property type="entry name" value="Ig-like_fold"/>
</dbReference>
<comment type="caution">
    <text evidence="3">The sequence shown here is derived from an EMBL/GenBank/DDBJ whole genome shotgun (WGS) entry which is preliminary data.</text>
</comment>
<dbReference type="Pfam" id="PF02368">
    <property type="entry name" value="Big_2"/>
    <property type="match status" value="1"/>
</dbReference>
<feature type="non-terminal residue" evidence="3">
    <location>
        <position position="4636"/>
    </location>
</feature>